<dbReference type="EMBL" id="SRPO01001099">
    <property type="protein sequence ID" value="KAG5925770.1"/>
    <property type="molecule type" value="Genomic_DNA"/>
</dbReference>
<name>A0A9P7LYB8_9HYPO</name>
<organism evidence="2 3">
    <name type="scientific">Claviceps pazoutovae</name>
    <dbReference type="NCBI Taxonomy" id="1649127"/>
    <lineage>
        <taxon>Eukaryota</taxon>
        <taxon>Fungi</taxon>
        <taxon>Dikarya</taxon>
        <taxon>Ascomycota</taxon>
        <taxon>Pezizomycotina</taxon>
        <taxon>Sordariomycetes</taxon>
        <taxon>Hypocreomycetidae</taxon>
        <taxon>Hypocreales</taxon>
        <taxon>Clavicipitaceae</taxon>
        <taxon>Claviceps</taxon>
    </lineage>
</organism>
<feature type="non-terminal residue" evidence="2">
    <location>
        <position position="96"/>
    </location>
</feature>
<evidence type="ECO:0000256" key="1">
    <source>
        <dbReference type="SAM" id="MobiDB-lite"/>
    </source>
</evidence>
<protein>
    <submittedName>
        <fullName evidence="2">Uncharacterized protein</fullName>
    </submittedName>
</protein>
<reference evidence="2 3" key="1">
    <citation type="journal article" date="2020" name="bioRxiv">
        <title>Whole genome comparisons of ergot fungi reveals the divergence and evolution of species within the genus Claviceps are the result of varying mechanisms driving genome evolution and host range expansion.</title>
        <authorList>
            <person name="Wyka S.A."/>
            <person name="Mondo S.J."/>
            <person name="Liu M."/>
            <person name="Dettman J."/>
            <person name="Nalam V."/>
            <person name="Broders K.D."/>
        </authorList>
    </citation>
    <scope>NUCLEOTIDE SEQUENCE [LARGE SCALE GENOMIC DNA]</scope>
    <source>
        <strain evidence="2 3">CCC 1485</strain>
    </source>
</reference>
<comment type="caution">
    <text evidence="2">The sequence shown here is derived from an EMBL/GenBank/DDBJ whole genome shotgun (WGS) entry which is preliminary data.</text>
</comment>
<evidence type="ECO:0000313" key="3">
    <source>
        <dbReference type="Proteomes" id="UP000706124"/>
    </source>
</evidence>
<dbReference type="AlphaFoldDB" id="A0A9P7LYB8"/>
<accession>A0A9P7LYB8</accession>
<dbReference type="Proteomes" id="UP000706124">
    <property type="component" value="Unassembled WGS sequence"/>
</dbReference>
<keyword evidence="3" id="KW-1185">Reference proteome</keyword>
<feature type="non-terminal residue" evidence="2">
    <location>
        <position position="1"/>
    </location>
</feature>
<sequence>DAADFAWGAAVSRGALPIARRTLLVSHGALLVTVTRVSDSSHLRRANDSGEASLSGGEPTTPKVANRSEGRIFEEVDYSGGANHVEDPGVQCLQVE</sequence>
<evidence type="ECO:0000313" key="2">
    <source>
        <dbReference type="EMBL" id="KAG5925770.1"/>
    </source>
</evidence>
<proteinExistence type="predicted"/>
<gene>
    <name evidence="2" type="ORF">E4U60_000356</name>
</gene>
<feature type="compositionally biased region" description="Basic and acidic residues" evidence="1">
    <location>
        <begin position="39"/>
        <end position="48"/>
    </location>
</feature>
<feature type="region of interest" description="Disordered" evidence="1">
    <location>
        <begin position="39"/>
        <end position="69"/>
    </location>
</feature>